<accession>A0A427B2P1</accession>
<organism evidence="1 2">
    <name type="scientific">Ensete ventricosum</name>
    <name type="common">Abyssinian banana</name>
    <name type="synonym">Musa ensete</name>
    <dbReference type="NCBI Taxonomy" id="4639"/>
    <lineage>
        <taxon>Eukaryota</taxon>
        <taxon>Viridiplantae</taxon>
        <taxon>Streptophyta</taxon>
        <taxon>Embryophyta</taxon>
        <taxon>Tracheophyta</taxon>
        <taxon>Spermatophyta</taxon>
        <taxon>Magnoliopsida</taxon>
        <taxon>Liliopsida</taxon>
        <taxon>Zingiberales</taxon>
        <taxon>Musaceae</taxon>
        <taxon>Ensete</taxon>
    </lineage>
</organism>
<gene>
    <name evidence="1" type="ORF">B296_00017463</name>
</gene>
<protein>
    <submittedName>
        <fullName evidence="1">Uncharacterized protein</fullName>
    </submittedName>
</protein>
<proteinExistence type="predicted"/>
<evidence type="ECO:0000313" key="1">
    <source>
        <dbReference type="EMBL" id="RRT82743.1"/>
    </source>
</evidence>
<evidence type="ECO:0000313" key="2">
    <source>
        <dbReference type="Proteomes" id="UP000287651"/>
    </source>
</evidence>
<comment type="caution">
    <text evidence="1">The sequence shown here is derived from an EMBL/GenBank/DDBJ whole genome shotgun (WGS) entry which is preliminary data.</text>
</comment>
<dbReference type="Proteomes" id="UP000287651">
    <property type="component" value="Unassembled WGS sequence"/>
</dbReference>
<dbReference type="EMBL" id="AMZH03000634">
    <property type="protein sequence ID" value="RRT82743.1"/>
    <property type="molecule type" value="Genomic_DNA"/>
</dbReference>
<sequence length="195" mass="21339">METCAWQLPEPWSVHLAPVSSCVVSIKKGVSSSSERVSPAGAAVTTLSTTAILLVISELERKHGHQEVTAVELESLGLVPGDTIRVHEHLHRHASENRRLPYDLAHHGIAVGLERDPLVTLARGLCYHHVLRRDRQQLTLTELAVEDGPPSVPHHLHLAASPQGVRCAVCVDVPIRCADGVLLADKRVTLLHRHF</sequence>
<reference evidence="1 2" key="1">
    <citation type="journal article" date="2014" name="Agronomy (Basel)">
        <title>A Draft Genome Sequence for Ensete ventricosum, the Drought-Tolerant Tree Against Hunger.</title>
        <authorList>
            <person name="Harrison J."/>
            <person name="Moore K.A."/>
            <person name="Paszkiewicz K."/>
            <person name="Jones T."/>
            <person name="Grant M."/>
            <person name="Ambacheew D."/>
            <person name="Muzemil S."/>
            <person name="Studholme D.J."/>
        </authorList>
    </citation>
    <scope>NUCLEOTIDE SEQUENCE [LARGE SCALE GENOMIC DNA]</scope>
</reference>
<name>A0A427B2P1_ENSVE</name>
<dbReference type="AlphaFoldDB" id="A0A427B2P1"/>